<dbReference type="AlphaFoldDB" id="A0A1E2UMI6"/>
<evidence type="ECO:0000313" key="1">
    <source>
        <dbReference type="EMBL" id="ODB95943.1"/>
    </source>
</evidence>
<proteinExistence type="predicted"/>
<organism evidence="1 2">
    <name type="scientific">Candidatus Thiodiazotropha endoloripes</name>
    <dbReference type="NCBI Taxonomy" id="1818881"/>
    <lineage>
        <taxon>Bacteria</taxon>
        <taxon>Pseudomonadati</taxon>
        <taxon>Pseudomonadota</taxon>
        <taxon>Gammaproteobacteria</taxon>
        <taxon>Chromatiales</taxon>
        <taxon>Sedimenticolaceae</taxon>
        <taxon>Candidatus Thiodiazotropha</taxon>
    </lineage>
</organism>
<keyword evidence="2" id="KW-1185">Reference proteome</keyword>
<comment type="caution">
    <text evidence="1">The sequence shown here is derived from an EMBL/GenBank/DDBJ whole genome shotgun (WGS) entry which is preliminary data.</text>
</comment>
<protein>
    <submittedName>
        <fullName evidence="1">Uncharacterized protein</fullName>
    </submittedName>
</protein>
<dbReference type="Proteomes" id="UP000094849">
    <property type="component" value="Unassembled WGS sequence"/>
</dbReference>
<sequence length="157" mass="17867">MDLRELTVIELLQQHSSIIDELKRRKIVRTKNNPVGDCTEWLVAKGLGLELAGNSSAGYDGIDSEGIKIQIKGRRITPENKSRQLSAIRKLEEKDFDQLAGVIFNENYEIIDAVLIPHEVIEEYAIYRSHVNAHILHLKGPILNDPRIRDIKKFISS</sequence>
<reference evidence="1 2" key="1">
    <citation type="submission" date="2016-03" db="EMBL/GenBank/DDBJ databases">
        <title>Chemosynthetic sulphur-oxidizing symbionts of marine invertebrate animals are capable of nitrogen fixation.</title>
        <authorList>
            <person name="Petersen J.M."/>
            <person name="Kemper A."/>
            <person name="Gruber-Vodicka H."/>
            <person name="Cardini U."/>
            <person name="Geest Mvander."/>
            <person name="Kleiner M."/>
            <person name="Bulgheresi S."/>
            <person name="Fussmann M."/>
            <person name="Herbold C."/>
            <person name="Seah B.K.B."/>
            <person name="Antony C.Paul."/>
            <person name="Liu D."/>
            <person name="Belitz A."/>
            <person name="Weber M."/>
        </authorList>
    </citation>
    <scope>NUCLEOTIDE SEQUENCE [LARGE SCALE GENOMIC DNA]</scope>
    <source>
        <strain evidence="1">G_D</strain>
    </source>
</reference>
<accession>A0A1E2UMI6</accession>
<dbReference type="STRING" id="1818881.A3196_03725"/>
<name>A0A1E2UMI6_9GAMM</name>
<dbReference type="RefSeq" id="WP_069024162.1">
    <property type="nucleotide sequence ID" value="NZ_LVJZ01000003.1"/>
</dbReference>
<gene>
    <name evidence="1" type="ORF">A3196_03725</name>
</gene>
<evidence type="ECO:0000313" key="2">
    <source>
        <dbReference type="Proteomes" id="UP000094849"/>
    </source>
</evidence>
<dbReference type="EMBL" id="LVJZ01000003">
    <property type="protein sequence ID" value="ODB95943.1"/>
    <property type="molecule type" value="Genomic_DNA"/>
</dbReference>